<protein>
    <submittedName>
        <fullName evidence="3">XRE family transcriptional regulator</fullName>
    </submittedName>
</protein>
<dbReference type="SUPFAM" id="SSF51182">
    <property type="entry name" value="RmlC-like cupins"/>
    <property type="match status" value="1"/>
</dbReference>
<dbReference type="RefSeq" id="WP_100791575.1">
    <property type="nucleotide sequence ID" value="NZ_NPDQ01000007.1"/>
</dbReference>
<dbReference type="Gene3D" id="2.60.120.10">
    <property type="entry name" value="Jelly Rolls"/>
    <property type="match status" value="1"/>
</dbReference>
<gene>
    <name evidence="3" type="ORF">EHQ30_01570</name>
</gene>
<keyword evidence="1" id="KW-0238">DNA-binding</keyword>
<dbReference type="Gene3D" id="1.10.260.40">
    <property type="entry name" value="lambda repressor-like DNA-binding domains"/>
    <property type="match status" value="1"/>
</dbReference>
<dbReference type="Pfam" id="PF01381">
    <property type="entry name" value="HTH_3"/>
    <property type="match status" value="1"/>
</dbReference>
<dbReference type="SUPFAM" id="SSF47413">
    <property type="entry name" value="lambda repressor-like DNA-binding domains"/>
    <property type="match status" value="1"/>
</dbReference>
<dbReference type="CDD" id="cd00093">
    <property type="entry name" value="HTH_XRE"/>
    <property type="match status" value="1"/>
</dbReference>
<dbReference type="InterPro" id="IPR010982">
    <property type="entry name" value="Lambda_DNA-bd_dom_sf"/>
</dbReference>
<dbReference type="GO" id="GO:0003677">
    <property type="term" value="F:DNA binding"/>
    <property type="evidence" value="ECO:0007669"/>
    <property type="project" value="UniProtKB-KW"/>
</dbReference>
<reference evidence="3" key="1">
    <citation type="journal article" date="2019" name="PLoS Negl. Trop. Dis.">
        <title>Revisiting the worldwide diversity of Leptospira species in the environment.</title>
        <authorList>
            <person name="Vincent A.T."/>
            <person name="Schiettekatte O."/>
            <person name="Bourhy P."/>
            <person name="Veyrier F.J."/>
            <person name="Picardeau M."/>
        </authorList>
    </citation>
    <scope>NUCLEOTIDE SEQUENCE [LARGE SCALE GENOMIC DNA]</scope>
    <source>
        <strain evidence="3">201800277</strain>
    </source>
</reference>
<dbReference type="Proteomes" id="UP000297891">
    <property type="component" value="Unassembled WGS sequence"/>
</dbReference>
<dbReference type="GO" id="GO:0005829">
    <property type="term" value="C:cytosol"/>
    <property type="evidence" value="ECO:0007669"/>
    <property type="project" value="TreeGrafter"/>
</dbReference>
<keyword evidence="4" id="KW-1185">Reference proteome</keyword>
<dbReference type="OrthoDB" id="9781521at2"/>
<proteinExistence type="predicted"/>
<accession>A0A2M9XYJ7</accession>
<dbReference type="AlphaFoldDB" id="A0A2M9XYJ7"/>
<dbReference type="InterPro" id="IPR014710">
    <property type="entry name" value="RmlC-like_jellyroll"/>
</dbReference>
<dbReference type="PANTHER" id="PTHR46797:SF1">
    <property type="entry name" value="METHYLPHOSPHONATE SYNTHASE"/>
    <property type="match status" value="1"/>
</dbReference>
<feature type="domain" description="HTH cro/C1-type" evidence="2">
    <location>
        <begin position="30"/>
        <end position="84"/>
    </location>
</feature>
<dbReference type="SMART" id="SM00530">
    <property type="entry name" value="HTH_XRE"/>
    <property type="match status" value="1"/>
</dbReference>
<name>A0A2M9XYJ7_9LEPT</name>
<evidence type="ECO:0000313" key="3">
    <source>
        <dbReference type="EMBL" id="TGK95354.1"/>
    </source>
</evidence>
<dbReference type="EMBL" id="RQFP01000001">
    <property type="protein sequence ID" value="TGK95354.1"/>
    <property type="molecule type" value="Genomic_DNA"/>
</dbReference>
<dbReference type="PANTHER" id="PTHR46797">
    <property type="entry name" value="HTH-TYPE TRANSCRIPTIONAL REGULATOR"/>
    <property type="match status" value="1"/>
</dbReference>
<sequence length="203" mass="23045">METEIESFSATTENERNVDEVLTVVLGETLKRRRLELGLSMEKLSQLSTVSRGMLGLIESGKTTPSIGILWKLSKSLRIPIGEMIPDLFAQSPRFIGSGEGKRWVSPKNIAESRVFYQEERDRLSLTEWKLSTGKVTQFSHLPTAFDIKIYQVSGKIKIKLKTKEIILEPADSAFFPVSELEFLENEFGEESKFLWIASKKAR</sequence>
<dbReference type="InterPro" id="IPR050807">
    <property type="entry name" value="TransReg_Diox_bact_type"/>
</dbReference>
<dbReference type="GO" id="GO:0003700">
    <property type="term" value="F:DNA-binding transcription factor activity"/>
    <property type="evidence" value="ECO:0007669"/>
    <property type="project" value="TreeGrafter"/>
</dbReference>
<organism evidence="3 4">
    <name type="scientific">Leptospira brenneri</name>
    <dbReference type="NCBI Taxonomy" id="2023182"/>
    <lineage>
        <taxon>Bacteria</taxon>
        <taxon>Pseudomonadati</taxon>
        <taxon>Spirochaetota</taxon>
        <taxon>Spirochaetia</taxon>
        <taxon>Leptospirales</taxon>
        <taxon>Leptospiraceae</taxon>
        <taxon>Leptospira</taxon>
    </lineage>
</organism>
<evidence type="ECO:0000313" key="4">
    <source>
        <dbReference type="Proteomes" id="UP000297891"/>
    </source>
</evidence>
<evidence type="ECO:0000259" key="2">
    <source>
        <dbReference type="PROSITE" id="PS50943"/>
    </source>
</evidence>
<dbReference type="PROSITE" id="PS50943">
    <property type="entry name" value="HTH_CROC1"/>
    <property type="match status" value="1"/>
</dbReference>
<comment type="caution">
    <text evidence="3">The sequence shown here is derived from an EMBL/GenBank/DDBJ whole genome shotgun (WGS) entry which is preliminary data.</text>
</comment>
<evidence type="ECO:0000256" key="1">
    <source>
        <dbReference type="ARBA" id="ARBA00023125"/>
    </source>
</evidence>
<dbReference type="InterPro" id="IPR001387">
    <property type="entry name" value="Cro/C1-type_HTH"/>
</dbReference>
<dbReference type="InterPro" id="IPR011051">
    <property type="entry name" value="RmlC_Cupin_sf"/>
</dbReference>